<proteinExistence type="inferred from homology"/>
<reference evidence="3" key="2">
    <citation type="submission" date="2021-12" db="EMBL/GenBank/DDBJ databases">
        <title>Resequencing data analysis of finger millet.</title>
        <authorList>
            <person name="Hatakeyama M."/>
            <person name="Aluri S."/>
            <person name="Balachadran M.T."/>
            <person name="Sivarajan S.R."/>
            <person name="Poveda L."/>
            <person name="Shimizu-Inatsugi R."/>
            <person name="Schlapbach R."/>
            <person name="Sreeman S.M."/>
            <person name="Shimizu K.K."/>
        </authorList>
    </citation>
    <scope>NUCLEOTIDE SEQUENCE</scope>
</reference>
<evidence type="ECO:0000256" key="2">
    <source>
        <dbReference type="ARBA" id="ARBA00022679"/>
    </source>
</evidence>
<dbReference type="FunFam" id="3.40.50.2000:FF:000056">
    <property type="entry name" value="Glycosyltransferase"/>
    <property type="match status" value="1"/>
</dbReference>
<gene>
    <name evidence="3" type="primary">gb29964</name>
    <name evidence="3" type="ORF">PR202_gb29964</name>
</gene>
<keyword evidence="4" id="KW-1185">Reference proteome</keyword>
<dbReference type="GO" id="GO:0080043">
    <property type="term" value="F:quercetin 3-O-glucosyltransferase activity"/>
    <property type="evidence" value="ECO:0007669"/>
    <property type="project" value="TreeGrafter"/>
</dbReference>
<dbReference type="PANTHER" id="PTHR11926:SF1412">
    <property type="entry name" value="UDP-GLYCOSYLTRANSFERASE 83A1-LIKE"/>
    <property type="match status" value="1"/>
</dbReference>
<dbReference type="InterPro" id="IPR035595">
    <property type="entry name" value="UDP_glycos_trans_CS"/>
</dbReference>
<sequence length="1350" mass="147327">MGSVTAAPHVMVLPFPAQGHVTPLMELSHRLVERGFEVTFVNTELIHQLMLEALRPANNGGTGCTEMEGIRLVSVPDGLAEGDDRRDLGKYVDSVRRCVPGYLEQLIRDTEASGRAKVKWLVGDVTMAMCFGAASKLGVRVAGFCPASAACYGMVTKVPQLIEDGFMDENGSPKRHDSFELAPGLPKLCPTQMPWSIDGAPEGQQATYQMMSGNIEATIRFAEIVACNSFLDAEPAAFEHFPGIMSIGPLFADSELRKPVGQFLPEDARSLQWLDSQPDRSVVYVAFGSLAMLDRRQFEELALGLELTGRPFLWVVRPDFTTGGLSKAWFDEFQDRVGGKGMVVSWCPQQKVLAHRAVACFVSHCGWNSTMEGVRNGVPFVCWPYFCDQHLDRNYICDIWRTGLEVLHGDDGIVTKEEVSSKVNHVIEDQGIAERARTLKDAARNCLSEKGGSSYENFNKEHRAKPERLVARPHVVVLPMPYQGHVTPLMELSHRLADHGIDVTFVNTEHNHTLMIDALPSGGGAGRSSSLDGIRMVAVPDGLADGEDRKDISKLVDGLMRHVPGYLEDLIRRLEASEGTKISWLIADGGMAWALRVGKKLGLRCACFWPGSAAFLAVILGVDRLIQEGVLDEKGAIFDVSDIVVSTVGWPRRKETVQLGPGMPPVDTSQLPWNTAGAAEGQPVIFQLITGNNRAIADVAEVTVCNSFREAEPGAFKLYPDVLPAGPLFADAQFRKPVGQLFPEDARCVTWLDAQAERAVVYVAFGSFTIFDPRQFEELALGLELTGRPFLWVVRPDSTAGLSEAWLDEYWHTARWACFVSHCGWNSTMEGVRNGVPFLCWPYFTDQFMNKSYICDVWGNGLAMVPGPDGVVTKEEVSGKVMRVVGDDGIRERECVRSRMRPAGPLMAPPHVLVLPFPAQGHVIPMMELSHYLVDHGVKVTFVNTELNHRLILGALYTSGETNLGGVDLVSIPDGLGDGASRTDLGRLTDSAGGDEEGISWLIADVNKAWSFAVATRLGVRAAGFCPSSAAMFATRIRIPDLIRDSVIGDDGWARRRGAFQLAPGVAPVMDAAEISWNRAGDDPAGQPLIFQLILRNNEATHLAETVVCNSVQELEPGTFALFPGRVVPVGPLSSDKPVTGSFWAQDATCTAWLDAQPACSVVYVAFGSIASSDASQLVELAEGLALTGRAFLWVARPGSAGQAHEQLLDRLRRIAGPRGRVVSWCTQRRVLAHPSVACFVTHCGWNSTVEAVASGVPMLCWPYFADQFLNQRYICDVWRTGVQVVVAGSGTGRVERDAVRAKVEERLGDAEVKERARALRDVARRAVGEGGSSRRNLKRFVDLVRGSAS</sequence>
<evidence type="ECO:0000313" key="3">
    <source>
        <dbReference type="EMBL" id="GJN40701.1"/>
    </source>
</evidence>
<dbReference type="InterPro" id="IPR002213">
    <property type="entry name" value="UDP_glucos_trans"/>
</dbReference>
<dbReference type="PANTHER" id="PTHR11926">
    <property type="entry name" value="GLUCOSYL/GLUCURONOSYL TRANSFERASES"/>
    <property type="match status" value="1"/>
</dbReference>
<evidence type="ECO:0008006" key="5">
    <source>
        <dbReference type="Google" id="ProtNLM"/>
    </source>
</evidence>
<name>A0AAV5G0P2_ELECO</name>
<keyword evidence="2" id="KW-0808">Transferase</keyword>
<dbReference type="PROSITE" id="PS00375">
    <property type="entry name" value="UDPGT"/>
    <property type="match status" value="1"/>
</dbReference>
<dbReference type="Gene3D" id="3.40.50.2000">
    <property type="entry name" value="Glycogen Phosphorylase B"/>
    <property type="match status" value="6"/>
</dbReference>
<dbReference type="FunFam" id="3.40.50.2000:FF:000061">
    <property type="entry name" value="UDP-glycosyltransferase 83A1"/>
    <property type="match status" value="1"/>
</dbReference>
<dbReference type="Proteomes" id="UP001054889">
    <property type="component" value="Unassembled WGS sequence"/>
</dbReference>
<dbReference type="EMBL" id="BQKI01000190">
    <property type="protein sequence ID" value="GJN40701.1"/>
    <property type="molecule type" value="Genomic_DNA"/>
</dbReference>
<protein>
    <recommendedName>
        <fullName evidence="5">UDP-glycosyltransferases domain-containing protein</fullName>
    </recommendedName>
</protein>
<evidence type="ECO:0000256" key="1">
    <source>
        <dbReference type="ARBA" id="ARBA00009995"/>
    </source>
</evidence>
<accession>A0AAV5G0P2</accession>
<dbReference type="CDD" id="cd03784">
    <property type="entry name" value="GT1_Gtf-like"/>
    <property type="match status" value="3"/>
</dbReference>
<dbReference type="GO" id="GO:0080044">
    <property type="term" value="F:quercetin 7-O-glucosyltransferase activity"/>
    <property type="evidence" value="ECO:0007669"/>
    <property type="project" value="TreeGrafter"/>
</dbReference>
<comment type="similarity">
    <text evidence="1">Belongs to the UDP-glycosyltransferase family.</text>
</comment>
<dbReference type="FunFam" id="3.40.50.2000:FF:000108">
    <property type="entry name" value="UDP-glycosyltransferase 83A1"/>
    <property type="match status" value="3"/>
</dbReference>
<organism evidence="3 4">
    <name type="scientific">Eleusine coracana subsp. coracana</name>
    <dbReference type="NCBI Taxonomy" id="191504"/>
    <lineage>
        <taxon>Eukaryota</taxon>
        <taxon>Viridiplantae</taxon>
        <taxon>Streptophyta</taxon>
        <taxon>Embryophyta</taxon>
        <taxon>Tracheophyta</taxon>
        <taxon>Spermatophyta</taxon>
        <taxon>Magnoliopsida</taxon>
        <taxon>Liliopsida</taxon>
        <taxon>Poales</taxon>
        <taxon>Poaceae</taxon>
        <taxon>PACMAD clade</taxon>
        <taxon>Chloridoideae</taxon>
        <taxon>Cynodonteae</taxon>
        <taxon>Eleusininae</taxon>
        <taxon>Eleusine</taxon>
    </lineage>
</organism>
<evidence type="ECO:0000313" key="4">
    <source>
        <dbReference type="Proteomes" id="UP001054889"/>
    </source>
</evidence>
<dbReference type="SUPFAM" id="SSF53756">
    <property type="entry name" value="UDP-Glycosyltransferase/glycogen phosphorylase"/>
    <property type="match status" value="3"/>
</dbReference>
<reference evidence="3" key="1">
    <citation type="journal article" date="2018" name="DNA Res.">
        <title>Multiple hybrid de novo genome assembly of finger millet, an orphan allotetraploid crop.</title>
        <authorList>
            <person name="Hatakeyama M."/>
            <person name="Aluri S."/>
            <person name="Balachadran M.T."/>
            <person name="Sivarajan S.R."/>
            <person name="Patrignani A."/>
            <person name="Gruter S."/>
            <person name="Poveda L."/>
            <person name="Shimizu-Inatsugi R."/>
            <person name="Baeten J."/>
            <person name="Francoijs K.J."/>
            <person name="Nataraja K.N."/>
            <person name="Reddy Y.A.N."/>
            <person name="Phadnis S."/>
            <person name="Ravikumar R.L."/>
            <person name="Schlapbach R."/>
            <person name="Sreeman S.M."/>
            <person name="Shimizu K.K."/>
        </authorList>
    </citation>
    <scope>NUCLEOTIDE SEQUENCE</scope>
</reference>
<comment type="caution">
    <text evidence="3">The sequence shown here is derived from an EMBL/GenBank/DDBJ whole genome shotgun (WGS) entry which is preliminary data.</text>
</comment>
<dbReference type="Pfam" id="PF00201">
    <property type="entry name" value="UDPGT"/>
    <property type="match status" value="3"/>
</dbReference>